<evidence type="ECO:0000313" key="3">
    <source>
        <dbReference type="Proteomes" id="UP000578697"/>
    </source>
</evidence>
<comment type="caution">
    <text evidence="2">The sequence shown here is derived from an EMBL/GenBank/DDBJ whole genome shotgun (WGS) entry which is preliminary data.</text>
</comment>
<dbReference type="RefSeq" id="WP_184652228.1">
    <property type="nucleotide sequence ID" value="NZ_JACHFR010000002.1"/>
</dbReference>
<proteinExistence type="predicted"/>
<gene>
    <name evidence="2" type="ORF">HNP77_001156</name>
</gene>
<accession>A0A840SAQ1</accession>
<name>A0A840SAQ1_9SPIR</name>
<evidence type="ECO:0000256" key="1">
    <source>
        <dbReference type="SAM" id="SignalP"/>
    </source>
</evidence>
<dbReference type="EMBL" id="JACHFR010000002">
    <property type="protein sequence ID" value="MBB5218787.1"/>
    <property type="molecule type" value="Genomic_DNA"/>
</dbReference>
<organism evidence="2 3">
    <name type="scientific">Treponema rectale</name>
    <dbReference type="NCBI Taxonomy" id="744512"/>
    <lineage>
        <taxon>Bacteria</taxon>
        <taxon>Pseudomonadati</taxon>
        <taxon>Spirochaetota</taxon>
        <taxon>Spirochaetia</taxon>
        <taxon>Spirochaetales</taxon>
        <taxon>Treponemataceae</taxon>
        <taxon>Treponema</taxon>
    </lineage>
</organism>
<sequence length="151" mass="16814">MKKLMAVLAGLLLVSAMTFADKVIKADDMNSKWAVGKWDLEISMNDGTTSETEHAVVDITGKKDSSKVLLTADEEEEEMTLEELKDLMFNQLPGQIPLTDDIIEQASNYGITIEGDTSWRLSDNKKKLYFGIKIVSADGEMEASMIFTKQE</sequence>
<dbReference type="AlphaFoldDB" id="A0A840SAQ1"/>
<keyword evidence="3" id="KW-1185">Reference proteome</keyword>
<keyword evidence="1" id="KW-0732">Signal</keyword>
<evidence type="ECO:0000313" key="2">
    <source>
        <dbReference type="EMBL" id="MBB5218787.1"/>
    </source>
</evidence>
<dbReference type="Proteomes" id="UP000578697">
    <property type="component" value="Unassembled WGS sequence"/>
</dbReference>
<protein>
    <submittedName>
        <fullName evidence="2">Uncharacterized protein</fullName>
    </submittedName>
</protein>
<reference evidence="2 3" key="1">
    <citation type="submission" date="2020-08" db="EMBL/GenBank/DDBJ databases">
        <title>Genomic Encyclopedia of Type Strains, Phase IV (KMG-IV): sequencing the most valuable type-strain genomes for metagenomic binning, comparative biology and taxonomic classification.</title>
        <authorList>
            <person name="Goeker M."/>
        </authorList>
    </citation>
    <scope>NUCLEOTIDE SEQUENCE [LARGE SCALE GENOMIC DNA]</scope>
    <source>
        <strain evidence="2 3">DSM 103679</strain>
    </source>
</reference>
<feature type="signal peptide" evidence="1">
    <location>
        <begin position="1"/>
        <end position="20"/>
    </location>
</feature>
<feature type="chain" id="PRO_5033028744" evidence="1">
    <location>
        <begin position="21"/>
        <end position="151"/>
    </location>
</feature>